<comment type="cofactor">
    <cofactor evidence="2">
        <name>[3Fe-4S] cluster</name>
        <dbReference type="ChEBI" id="CHEBI:21137"/>
    </cofactor>
</comment>
<evidence type="ECO:0000256" key="8">
    <source>
        <dbReference type="ARBA" id="ARBA00022643"/>
    </source>
</evidence>
<evidence type="ECO:0000256" key="4">
    <source>
        <dbReference type="ARBA" id="ARBA00004909"/>
    </source>
</evidence>
<evidence type="ECO:0000256" key="6">
    <source>
        <dbReference type="ARBA" id="ARBA00022605"/>
    </source>
</evidence>
<dbReference type="Pfam" id="PF00310">
    <property type="entry name" value="GATase_2"/>
    <property type="match status" value="1"/>
</dbReference>
<dbReference type="InterPro" id="IPR017932">
    <property type="entry name" value="GATase_2_dom"/>
</dbReference>
<evidence type="ECO:0000259" key="21">
    <source>
        <dbReference type="Pfam" id="PF04898"/>
    </source>
</evidence>
<feature type="region of interest" description="Disordered" evidence="17">
    <location>
        <begin position="923"/>
        <end position="942"/>
    </location>
</feature>
<comment type="pathway">
    <text evidence="4">Nitrogen metabolism.</text>
</comment>
<keyword evidence="8" id="KW-0288">FMN</keyword>
<feature type="region of interest" description="Disordered" evidence="17">
    <location>
        <begin position="1607"/>
        <end position="1660"/>
    </location>
</feature>
<feature type="domain" description="Glutamine amidotransferase type-2" evidence="18">
    <location>
        <begin position="1"/>
        <end position="82"/>
    </location>
</feature>
<organism evidence="22 23">
    <name type="scientific">Symbiodinium natans</name>
    <dbReference type="NCBI Taxonomy" id="878477"/>
    <lineage>
        <taxon>Eukaryota</taxon>
        <taxon>Sar</taxon>
        <taxon>Alveolata</taxon>
        <taxon>Dinophyceae</taxon>
        <taxon>Suessiales</taxon>
        <taxon>Symbiodiniaceae</taxon>
        <taxon>Symbiodinium</taxon>
    </lineage>
</organism>
<keyword evidence="14" id="KW-0314">Glutamate biosynthesis</keyword>
<keyword evidence="12" id="KW-0408">Iron</keyword>
<evidence type="ECO:0000256" key="13">
    <source>
        <dbReference type="ARBA" id="ARBA00023014"/>
    </source>
</evidence>
<accession>A0A812UM79</accession>
<dbReference type="GO" id="GO:0006537">
    <property type="term" value="P:glutamate biosynthetic process"/>
    <property type="evidence" value="ECO:0007669"/>
    <property type="project" value="UniProtKB-KW"/>
</dbReference>
<evidence type="ECO:0000256" key="16">
    <source>
        <dbReference type="ARBA" id="ARBA00029440"/>
    </source>
</evidence>
<dbReference type="OrthoDB" id="4327079at2759"/>
<evidence type="ECO:0000259" key="20">
    <source>
        <dbReference type="Pfam" id="PF01645"/>
    </source>
</evidence>
<keyword evidence="13" id="KW-0411">Iron-sulfur</keyword>
<comment type="similarity">
    <text evidence="5">Belongs to the glutamate synthase family.</text>
</comment>
<evidence type="ECO:0000256" key="12">
    <source>
        <dbReference type="ARBA" id="ARBA00023004"/>
    </source>
</evidence>
<keyword evidence="23" id="KW-1185">Reference proteome</keyword>
<evidence type="ECO:0000256" key="3">
    <source>
        <dbReference type="ARBA" id="ARBA00004802"/>
    </source>
</evidence>
<dbReference type="Pfam" id="PF01493">
    <property type="entry name" value="GXGXG"/>
    <property type="match status" value="1"/>
</dbReference>
<keyword evidence="11" id="KW-0560">Oxidoreductase</keyword>
<keyword evidence="9" id="KW-0479">Metal-binding</keyword>
<evidence type="ECO:0000313" key="22">
    <source>
        <dbReference type="EMBL" id="CAE7586616.1"/>
    </source>
</evidence>
<dbReference type="CDD" id="cd02808">
    <property type="entry name" value="GltS_FMN"/>
    <property type="match status" value="1"/>
</dbReference>
<dbReference type="InterPro" id="IPR029055">
    <property type="entry name" value="Ntn_hydrolases_N"/>
</dbReference>
<dbReference type="GO" id="GO:0051538">
    <property type="term" value="F:3 iron, 4 sulfur cluster binding"/>
    <property type="evidence" value="ECO:0007669"/>
    <property type="project" value="UniProtKB-KW"/>
</dbReference>
<dbReference type="InterPro" id="IPR002932">
    <property type="entry name" value="Glu_synthdom"/>
</dbReference>
<evidence type="ECO:0000256" key="10">
    <source>
        <dbReference type="ARBA" id="ARBA00022962"/>
    </source>
</evidence>
<dbReference type="EMBL" id="CAJNDS010002757">
    <property type="protein sequence ID" value="CAE7586616.1"/>
    <property type="molecule type" value="Genomic_DNA"/>
</dbReference>
<dbReference type="CDD" id="cd01283">
    <property type="entry name" value="cytidine_deaminase"/>
    <property type="match status" value="1"/>
</dbReference>
<dbReference type="InterPro" id="IPR051394">
    <property type="entry name" value="Glutamate_Synthase"/>
</dbReference>
<dbReference type="InterPro" id="IPR002489">
    <property type="entry name" value="Glu_synth_asu_C"/>
</dbReference>
<evidence type="ECO:0000256" key="5">
    <source>
        <dbReference type="ARBA" id="ARBA00009716"/>
    </source>
</evidence>
<feature type="domain" description="Glutamate synthase central-N" evidence="21">
    <location>
        <begin position="118"/>
        <end position="421"/>
    </location>
</feature>
<feature type="domain" description="Glutamate synthase" evidence="20">
    <location>
        <begin position="484"/>
        <end position="748"/>
    </location>
</feature>
<keyword evidence="15" id="KW-0003">3Fe-4S</keyword>
<evidence type="ECO:0000256" key="1">
    <source>
        <dbReference type="ARBA" id="ARBA00001917"/>
    </source>
</evidence>
<evidence type="ECO:0000256" key="2">
    <source>
        <dbReference type="ARBA" id="ARBA00001927"/>
    </source>
</evidence>
<dbReference type="InterPro" id="IPR036485">
    <property type="entry name" value="Glu_synth_asu_C_sf"/>
</dbReference>
<reference evidence="22" key="1">
    <citation type="submission" date="2021-02" db="EMBL/GenBank/DDBJ databases">
        <authorList>
            <person name="Dougan E. K."/>
            <person name="Rhodes N."/>
            <person name="Thang M."/>
            <person name="Chan C."/>
        </authorList>
    </citation>
    <scope>NUCLEOTIDE SEQUENCE</scope>
</reference>
<dbReference type="Gene3D" id="2.160.20.60">
    <property type="entry name" value="Glutamate synthase, alpha subunit, C-terminal domain"/>
    <property type="match status" value="1"/>
</dbReference>
<dbReference type="SUPFAM" id="SSF56235">
    <property type="entry name" value="N-terminal nucleophile aminohydrolases (Ntn hydrolases)"/>
    <property type="match status" value="1"/>
</dbReference>
<dbReference type="SUPFAM" id="SSF51395">
    <property type="entry name" value="FMN-linked oxidoreductases"/>
    <property type="match status" value="1"/>
</dbReference>
<keyword evidence="10" id="KW-0315">Glutamine amidotransferase</keyword>
<gene>
    <name evidence="22" type="primary">gltB</name>
    <name evidence="22" type="ORF">SNAT2548_LOCUS33439</name>
</gene>
<proteinExistence type="inferred from homology"/>
<evidence type="ECO:0000259" key="19">
    <source>
        <dbReference type="Pfam" id="PF01493"/>
    </source>
</evidence>
<dbReference type="Gene3D" id="3.60.20.10">
    <property type="entry name" value="Glutamine Phosphoribosylpyrophosphate, subunit 1, domain 1"/>
    <property type="match status" value="1"/>
</dbReference>
<dbReference type="Gene3D" id="3.20.20.70">
    <property type="entry name" value="Aldolase class I"/>
    <property type="match status" value="2"/>
</dbReference>
<dbReference type="InterPro" id="IPR016193">
    <property type="entry name" value="Cytidine_deaminase-like"/>
</dbReference>
<dbReference type="UniPathway" id="UPA00045"/>
<dbReference type="SUPFAM" id="SSF69336">
    <property type="entry name" value="Alpha subunit of glutamate synthase, C-terminal domain"/>
    <property type="match status" value="1"/>
</dbReference>
<dbReference type="Gene3D" id="3.40.140.10">
    <property type="entry name" value="Cytidine Deaminase, domain 2"/>
    <property type="match status" value="1"/>
</dbReference>
<comment type="cofactor">
    <cofactor evidence="1">
        <name>FMN</name>
        <dbReference type="ChEBI" id="CHEBI:58210"/>
    </cofactor>
</comment>
<feature type="domain" description="Glutamate synthase" evidence="20">
    <location>
        <begin position="776"/>
        <end position="900"/>
    </location>
</feature>
<dbReference type="GO" id="GO:0015930">
    <property type="term" value="F:glutamate synthase activity"/>
    <property type="evidence" value="ECO:0007669"/>
    <property type="project" value="InterPro"/>
</dbReference>
<evidence type="ECO:0000313" key="23">
    <source>
        <dbReference type="Proteomes" id="UP000604046"/>
    </source>
</evidence>
<name>A0A812UM79_9DINO</name>
<feature type="compositionally biased region" description="Polar residues" evidence="17">
    <location>
        <begin position="923"/>
        <end position="933"/>
    </location>
</feature>
<evidence type="ECO:0000256" key="17">
    <source>
        <dbReference type="SAM" id="MobiDB-lite"/>
    </source>
</evidence>
<evidence type="ECO:0000256" key="14">
    <source>
        <dbReference type="ARBA" id="ARBA00023164"/>
    </source>
</evidence>
<keyword evidence="7" id="KW-0285">Flavoprotein</keyword>
<comment type="pathway">
    <text evidence="3">Energy metabolism; nitrogen metabolism.</text>
</comment>
<dbReference type="Pfam" id="PF04898">
    <property type="entry name" value="Glu_syn_central"/>
    <property type="match status" value="1"/>
</dbReference>
<evidence type="ECO:0000256" key="7">
    <source>
        <dbReference type="ARBA" id="ARBA00022630"/>
    </source>
</evidence>
<dbReference type="InterPro" id="IPR013785">
    <property type="entry name" value="Aldolase_TIM"/>
</dbReference>
<protein>
    <submittedName>
        <fullName evidence="22">GltB protein</fullName>
    </submittedName>
</protein>
<evidence type="ECO:0000259" key="18">
    <source>
        <dbReference type="Pfam" id="PF00310"/>
    </source>
</evidence>
<dbReference type="GO" id="GO:0046872">
    <property type="term" value="F:metal ion binding"/>
    <property type="evidence" value="ECO:0007669"/>
    <property type="project" value="UniProtKB-KW"/>
</dbReference>
<dbReference type="Pfam" id="PF01645">
    <property type="entry name" value="Glu_synthase"/>
    <property type="match status" value="2"/>
</dbReference>
<evidence type="ECO:0000256" key="9">
    <source>
        <dbReference type="ARBA" id="ARBA00022723"/>
    </source>
</evidence>
<evidence type="ECO:0000256" key="11">
    <source>
        <dbReference type="ARBA" id="ARBA00023002"/>
    </source>
</evidence>
<sequence length="1841" mass="198816">MGATLDRNGLRPARYFQLTDGTCVVSSETGILDSELFPAAMFKSKGRLGPGKMVAIDLHTGELIENDDIKKKMAAKKPYGDWNKVFREEMDREPFLTADHDLAVPRAIEENLMTLQFDMGYTIEDVEMVVEAMAQTGKEPTFCMGNDKPLAAVSDRAHVLYDYFTQRFAQVTNPAIDPYRESLVMSTDVFLGRQGNLMAEGPTYFQNKANNRLVKVDSPFLNERQVYGVRNSGLLTVQLSTRYDFQRGPGALEKAVSDLCYEASNAIRNGAELIILSDVPRNSDFVSFDVTDPGIELEQSVLAIPPLLAVGAVHHYLIQQGLRTQASLVVSTGQCWSTHHFACLIGYGASAVCPYLALAHIRRWHSTDKGAARADGQSVEEVQANYKRAINAGLKKIMSKMGISMLESYRGAQIFQCIGLDQKVVERAFAGTPCTAPALSFTDIANESMMFHRRAFPELDEQPAAEKLEFAGWYKYIKSKGEFHMNNPDMSRALHRAVRNKEPLAYEEYRRQIMDGRPITAIRDLLDFASDRQPVPLQEVEDATSICGRFVTGGMSLGALSREAHEVIALGMNRVGGMSNSGEGGEDPLRFQPIQDVDDEGNSATFSHLNGLRNGDSASSATKQVASGRFGVTAAYLRSAKQLEIKIAQGAKPGEGGQLPGPKVDEYIARLRNSVRRPVPGVELISPPPHHDIYSIEDLAQLIFDLHQVSPDAKVSVKLVASSGIGTIAAGVAKANADVIQISGHDGGELKGNVKLWHRRLSTEQLGGTTSLERRGCGTRRSIMHAGGPWEQGLAEVQGVLTENGLRNRVTLRVDGGIKTGWDIVVAAMMGAEEYGFGSVAMIAEGCIMARVCHMNRCPVGVATQREDLRRKFPGTPDHIANFMLFVAEEVRTIIAALGYRSLDEVIGRSDLLRPRAENAVRTNVPQPAMASQQRREPKPKQLAKTSFIDLSGFFLDERPEESGRLSWVGAKRDSPAHSNGPVLDDEILADPDVAAVIDGNSGSVHKQMNIENVNRSVGGRIAGVIASKYGDHGFQGEIELSFVGSAGQSFGVWNTSGMCLRVTGDCNDYVGKGINGGTIVAVKPLESSFPSDKNVIAGNTCLYGATGGQVFLNGVVGERFGIRNAGCEAVIEGSGDHLGEYMTNGVIVALGAVGRNVGAGMSGGLLYIYDPEDEGLEMNADNSRNVFRVTAPAGQEQLRSLIQRHSDLTGSSVAANVLEMSSRSRSPRRDIAVPVADDVQASHALRGRYDAPRQSKFRVSAILRFVRPDGSSDVFEAVNAEPHDANIRGAICAERAALCQFQKEELQKGSRVVRVVCATDCEDPIFPGPLCREFLTATCDPGVEVVATGSKGSWEVQPLRELLPLPSLYRRLDNEAAKAKAAEMGASSSAPSDARFLKLYQAAASLARAQDKQTTIYPLVFAAAVSFEDGRISTASELKGIEYGCTVDAVSLLMPELVRAREDGGPKASCLLQVDNYGLAHAPGMRCVVEKRPATQTRKPAEAFRGADPTRCTPVPATEWVSEYKAAVPCRVLPAQLSLHQDWDAAVGLFWQVSVQQSEFVGAVEEVIHVRRGLNTRLRFTEQTSKEGDPRSDYEYTQNMSFRQSNVFGSASGMPPTATLPGDAKDSRAPSTVEAAPPSSWSGQSFGLERLPPEAGSMELSPTAGRIGGLLPPTASTCSGPSTARGALPPTASTYSGMQSSEFVPHPAAAVAQSGYSSMESFVPAPGRAAGSGYPLSSIPERRPTALPEHGTLPGSIQAPLSPSSTFAEGQVLEVWSDSKKAWLPGVVLAAYASDTSAEGYRVPAGTVKVSSNNGVKWVMPDQIGRMLRPQARRFVRQFL</sequence>
<dbReference type="SUPFAM" id="SSF53927">
    <property type="entry name" value="Cytidine deaminase-like"/>
    <property type="match status" value="1"/>
</dbReference>
<comment type="caution">
    <text evidence="22">The sequence shown here is derived from an EMBL/GenBank/DDBJ whole genome shotgun (WGS) entry which is preliminary data.</text>
</comment>
<evidence type="ECO:0000256" key="15">
    <source>
        <dbReference type="ARBA" id="ARBA00023291"/>
    </source>
</evidence>
<keyword evidence="6" id="KW-0028">Amino-acid biosynthesis</keyword>
<dbReference type="PANTHER" id="PTHR43100">
    <property type="entry name" value="GLUTAMATE SYNTHASE [NADPH] SMALL CHAIN"/>
    <property type="match status" value="1"/>
</dbReference>
<dbReference type="PANTHER" id="PTHR43100:SF2">
    <property type="entry name" value="BNAA03G19380D PROTEIN"/>
    <property type="match status" value="1"/>
</dbReference>
<dbReference type="InterPro" id="IPR006982">
    <property type="entry name" value="Glu_synth_centr_N"/>
</dbReference>
<feature type="domain" description="Glutamate synthase alpha subunit C-terminal" evidence="19">
    <location>
        <begin position="1009"/>
        <end position="1176"/>
    </location>
</feature>
<comment type="pathway">
    <text evidence="16">Amino-acid biosynthesis.</text>
</comment>
<dbReference type="Proteomes" id="UP000604046">
    <property type="component" value="Unassembled WGS sequence"/>
</dbReference>